<gene>
    <name evidence="1" type="ORF">CLIB1444_11S01552</name>
</gene>
<evidence type="ECO:0000313" key="2">
    <source>
        <dbReference type="Proteomes" id="UP001152531"/>
    </source>
</evidence>
<accession>A0ACA9YDR6</accession>
<proteinExistence type="predicted"/>
<name>A0ACA9YDR6_9ASCO</name>
<reference evidence="1" key="1">
    <citation type="submission" date="2022-06" db="EMBL/GenBank/DDBJ databases">
        <authorList>
            <person name="Legras J.-L."/>
            <person name="Devillers H."/>
            <person name="Grondin C."/>
        </authorList>
    </citation>
    <scope>NUCLEOTIDE SEQUENCE</scope>
    <source>
        <strain evidence="1">CLIB 1444</strain>
    </source>
</reference>
<comment type="caution">
    <text evidence="1">The sequence shown here is derived from an EMBL/GenBank/DDBJ whole genome shotgun (WGS) entry which is preliminary data.</text>
</comment>
<keyword evidence="2" id="KW-1185">Reference proteome</keyword>
<dbReference type="EMBL" id="CALSDN010000011">
    <property type="protein sequence ID" value="CAH6722807.1"/>
    <property type="molecule type" value="Genomic_DNA"/>
</dbReference>
<evidence type="ECO:0000313" key="1">
    <source>
        <dbReference type="EMBL" id="CAH6722807.1"/>
    </source>
</evidence>
<keyword evidence="1" id="KW-0689">Ribosomal protein</keyword>
<organism evidence="1 2">
    <name type="scientific">[Candida] jaroonii</name>
    <dbReference type="NCBI Taxonomy" id="467808"/>
    <lineage>
        <taxon>Eukaryota</taxon>
        <taxon>Fungi</taxon>
        <taxon>Dikarya</taxon>
        <taxon>Ascomycota</taxon>
        <taxon>Saccharomycotina</taxon>
        <taxon>Pichiomycetes</taxon>
        <taxon>Debaryomycetaceae</taxon>
        <taxon>Yamadazyma</taxon>
    </lineage>
</organism>
<sequence>MKPSLISLQTFKPSLPAQPAKLFQIPKLSSISTKDLPNNGFGKGTYFFSKTKFGHWRVYKKVQNTKITTELTQIKGDVLSLKHDLIKIAKLNPKTVTANPTTGIINIKGDVVDEIKQLFNGIN</sequence>
<keyword evidence="1" id="KW-0687">Ribonucleoprotein</keyword>
<protein>
    <submittedName>
        <fullName evidence="1">54S ribosomal protein Img2p, mitochondrial</fullName>
    </submittedName>
</protein>
<dbReference type="Proteomes" id="UP001152531">
    <property type="component" value="Unassembled WGS sequence"/>
</dbReference>